<protein>
    <submittedName>
        <fullName evidence="5">Putative salt-induced outer membrane protein</fullName>
    </submittedName>
</protein>
<dbReference type="RefSeq" id="WP_184334112.1">
    <property type="nucleotide sequence ID" value="NZ_JACHHZ010000004.1"/>
</dbReference>
<evidence type="ECO:0000313" key="5">
    <source>
        <dbReference type="EMBL" id="MBB6094709.1"/>
    </source>
</evidence>
<comment type="subcellular location">
    <subcellularLocation>
        <location evidence="1">Cell outer membrane</location>
    </subcellularLocation>
</comment>
<dbReference type="AlphaFoldDB" id="A0A841HQV7"/>
<keyword evidence="3" id="KW-0998">Cell outer membrane</keyword>
<comment type="caution">
    <text evidence="5">The sequence shown here is derived from an EMBL/GenBank/DDBJ whole genome shotgun (WGS) entry which is preliminary data.</text>
</comment>
<keyword evidence="6" id="KW-1185">Reference proteome</keyword>
<gene>
    <name evidence="5" type="ORF">HNQ60_003596</name>
</gene>
<accession>A0A841HQV7</accession>
<keyword evidence="2" id="KW-0472">Membrane</keyword>
<evidence type="ECO:0000256" key="2">
    <source>
        <dbReference type="ARBA" id="ARBA00023136"/>
    </source>
</evidence>
<evidence type="ECO:0000313" key="6">
    <source>
        <dbReference type="Proteomes" id="UP000588068"/>
    </source>
</evidence>
<dbReference type="Pfam" id="PF04338">
    <property type="entry name" value="DUF481"/>
    <property type="match status" value="1"/>
</dbReference>
<dbReference type="GO" id="GO:0009279">
    <property type="term" value="C:cell outer membrane"/>
    <property type="evidence" value="ECO:0007669"/>
    <property type="project" value="UniProtKB-SubCell"/>
</dbReference>
<sequence length="244" mass="26902">MTRKFLPLVLTLAAVAPAHAELTGKGEAGLVIASGNTETETANVKFALAHERDKWKNQFGLAGLYASDVDGTTAQRWEVFGQSDYNFSPKTFWFGAARYEDDRFSGFEYQATISTGLGRKFVDTDRTKFVGTAGVGYKVFETRDAFDPDTGVLLEEGGRGEDVVFRGTLDFEHKLTETTSLIDKFIVEAGADNTFYQNDFSVQVTVTKVLALAVGYSVRHNTDPPIGFEKTDTLTTVNLVYEIK</sequence>
<feature type="signal peptide" evidence="4">
    <location>
        <begin position="1"/>
        <end position="20"/>
    </location>
</feature>
<keyword evidence="4" id="KW-0732">Signal</keyword>
<evidence type="ECO:0000256" key="3">
    <source>
        <dbReference type="ARBA" id="ARBA00023237"/>
    </source>
</evidence>
<name>A0A841HQV7_9GAMM</name>
<evidence type="ECO:0000256" key="4">
    <source>
        <dbReference type="SAM" id="SignalP"/>
    </source>
</evidence>
<dbReference type="SUPFAM" id="SSF56935">
    <property type="entry name" value="Porins"/>
    <property type="match status" value="1"/>
</dbReference>
<feature type="chain" id="PRO_5032433109" evidence="4">
    <location>
        <begin position="21"/>
        <end position="244"/>
    </location>
</feature>
<dbReference type="InterPro" id="IPR007433">
    <property type="entry name" value="DUF481"/>
</dbReference>
<dbReference type="InterPro" id="IPR036942">
    <property type="entry name" value="Beta-barrel_TonB_sf"/>
</dbReference>
<reference evidence="5 6" key="1">
    <citation type="submission" date="2020-08" db="EMBL/GenBank/DDBJ databases">
        <title>Genomic Encyclopedia of Type Strains, Phase IV (KMG-IV): sequencing the most valuable type-strain genomes for metagenomic binning, comparative biology and taxonomic classification.</title>
        <authorList>
            <person name="Goeker M."/>
        </authorList>
    </citation>
    <scope>NUCLEOTIDE SEQUENCE [LARGE SCALE GENOMIC DNA]</scope>
    <source>
        <strain evidence="5 6">DSM 26723</strain>
    </source>
</reference>
<proteinExistence type="predicted"/>
<dbReference type="Proteomes" id="UP000588068">
    <property type="component" value="Unassembled WGS sequence"/>
</dbReference>
<evidence type="ECO:0000256" key="1">
    <source>
        <dbReference type="ARBA" id="ARBA00004442"/>
    </source>
</evidence>
<dbReference type="EMBL" id="JACHHZ010000004">
    <property type="protein sequence ID" value="MBB6094709.1"/>
    <property type="molecule type" value="Genomic_DNA"/>
</dbReference>
<organism evidence="5 6">
    <name type="scientific">Povalibacter uvarum</name>
    <dbReference type="NCBI Taxonomy" id="732238"/>
    <lineage>
        <taxon>Bacteria</taxon>
        <taxon>Pseudomonadati</taxon>
        <taxon>Pseudomonadota</taxon>
        <taxon>Gammaproteobacteria</taxon>
        <taxon>Steroidobacterales</taxon>
        <taxon>Steroidobacteraceae</taxon>
        <taxon>Povalibacter</taxon>
    </lineage>
</organism>
<dbReference type="Gene3D" id="2.40.170.20">
    <property type="entry name" value="TonB-dependent receptor, beta-barrel domain"/>
    <property type="match status" value="1"/>
</dbReference>